<evidence type="ECO:0000259" key="14">
    <source>
        <dbReference type="PROSITE" id="PS50950"/>
    </source>
</evidence>
<proteinExistence type="inferred from homology"/>
<feature type="region of interest" description="Disordered" evidence="13">
    <location>
        <begin position="81"/>
        <end position="145"/>
    </location>
</feature>
<dbReference type="Pfam" id="PF05485">
    <property type="entry name" value="THAP"/>
    <property type="match status" value="1"/>
</dbReference>
<dbReference type="EMBL" id="QKKF02033837">
    <property type="protein sequence ID" value="RZF33500.1"/>
    <property type="molecule type" value="Genomic_DNA"/>
</dbReference>
<evidence type="ECO:0000256" key="4">
    <source>
        <dbReference type="ARBA" id="ARBA00022771"/>
    </source>
</evidence>
<organism evidence="15 16">
    <name type="scientific">Laodelphax striatellus</name>
    <name type="common">Small brown planthopper</name>
    <name type="synonym">Delphax striatella</name>
    <dbReference type="NCBI Taxonomy" id="195883"/>
    <lineage>
        <taxon>Eukaryota</taxon>
        <taxon>Metazoa</taxon>
        <taxon>Ecdysozoa</taxon>
        <taxon>Arthropoda</taxon>
        <taxon>Hexapoda</taxon>
        <taxon>Insecta</taxon>
        <taxon>Pterygota</taxon>
        <taxon>Neoptera</taxon>
        <taxon>Paraneoptera</taxon>
        <taxon>Hemiptera</taxon>
        <taxon>Auchenorrhyncha</taxon>
        <taxon>Fulgoroidea</taxon>
        <taxon>Delphacidae</taxon>
        <taxon>Criomorphinae</taxon>
        <taxon>Laodelphax</taxon>
    </lineage>
</organism>
<evidence type="ECO:0000256" key="1">
    <source>
        <dbReference type="ARBA" id="ARBA00004642"/>
    </source>
</evidence>
<comment type="similarity">
    <text evidence="2">Belongs to the THAP1 family.</text>
</comment>
<gene>
    <name evidence="15" type="ORF">LSTR_LSTR010156</name>
</gene>
<evidence type="ECO:0000256" key="2">
    <source>
        <dbReference type="ARBA" id="ARBA00006177"/>
    </source>
</evidence>
<comment type="subcellular location">
    <subcellularLocation>
        <location evidence="1">Nucleus</location>
        <location evidence="1">Nucleoplasm</location>
    </subcellularLocation>
</comment>
<feature type="compositionally biased region" description="Polar residues" evidence="13">
    <location>
        <begin position="318"/>
        <end position="358"/>
    </location>
</feature>
<evidence type="ECO:0000256" key="6">
    <source>
        <dbReference type="ARBA" id="ARBA00023015"/>
    </source>
</evidence>
<keyword evidence="4 12" id="KW-0863">Zinc-finger</keyword>
<evidence type="ECO:0000313" key="15">
    <source>
        <dbReference type="EMBL" id="RZF33500.1"/>
    </source>
</evidence>
<dbReference type="SMR" id="A0A482WJI9"/>
<sequence length="389" mass="44384">MVNSRCCVPGCRNIFKKSSLLGFMRFPPEGALKNKWLNAIGRKASEITEESIMCCEHFSLSSYVVPGKVLRYNAVPTIFRNSNPLRKMPSEEKNQNCSSQGNNSRKRLRPRILRSKPPQKKRSGEIKENRASQEDVAMERLRPHSPPLEVTILIAEDEEMDEPETSEETDSRDLLYYPVMEEQEHPEAGLELDSQRTHYQRLLQQVISAPDSFYRSRNNACIQVQMGRENPQLGMKKLRKRIKALNKRKRGLDRLLKKIYEVSALHEYKRLVEADYKQILGEPLEEISSADEPECQLEEHSYSQKTKQADPNSERQNETTAESTIPISVNDSTTPVNDSTTPVNDSTTPVNDSTTPVNAPQVPEKQAKDIIVQVMQRSTTQNESNHSES</sequence>
<dbReference type="OrthoDB" id="6496718at2759"/>
<feature type="compositionally biased region" description="Basic residues" evidence="13">
    <location>
        <begin position="104"/>
        <end position="121"/>
    </location>
</feature>
<feature type="region of interest" description="Disordered" evidence="13">
    <location>
        <begin position="287"/>
        <end position="365"/>
    </location>
</feature>
<keyword evidence="3" id="KW-0479">Metal-binding</keyword>
<dbReference type="PANTHER" id="PTHR46600">
    <property type="entry name" value="THAP DOMAIN-CONTAINING"/>
    <property type="match status" value="1"/>
</dbReference>
<dbReference type="GO" id="GO:0008270">
    <property type="term" value="F:zinc ion binding"/>
    <property type="evidence" value="ECO:0007669"/>
    <property type="project" value="UniProtKB-KW"/>
</dbReference>
<dbReference type="AlphaFoldDB" id="A0A482WJI9"/>
<feature type="domain" description="THAP-type" evidence="14">
    <location>
        <begin position="1"/>
        <end position="79"/>
    </location>
</feature>
<dbReference type="InterPro" id="IPR006612">
    <property type="entry name" value="THAP_Znf"/>
</dbReference>
<name>A0A482WJI9_LAOST</name>
<accession>A0A482WJI9</accession>
<dbReference type="SUPFAM" id="SSF57716">
    <property type="entry name" value="Glucocorticoid receptor-like (DNA-binding domain)"/>
    <property type="match status" value="1"/>
</dbReference>
<evidence type="ECO:0000256" key="10">
    <source>
        <dbReference type="ARBA" id="ARBA00023242"/>
    </source>
</evidence>
<keyword evidence="16" id="KW-1185">Reference proteome</keyword>
<dbReference type="InParanoid" id="A0A482WJI9"/>
<feature type="compositionally biased region" description="Acidic residues" evidence="13">
    <location>
        <begin position="287"/>
        <end position="296"/>
    </location>
</feature>
<dbReference type="GO" id="GO:0005654">
    <property type="term" value="C:nucleoplasm"/>
    <property type="evidence" value="ECO:0007669"/>
    <property type="project" value="UniProtKB-SubCell"/>
</dbReference>
<dbReference type="PANTHER" id="PTHR46600:SF1">
    <property type="entry name" value="THAP DOMAIN-CONTAINING PROTEIN 1"/>
    <property type="match status" value="1"/>
</dbReference>
<evidence type="ECO:0000256" key="5">
    <source>
        <dbReference type="ARBA" id="ARBA00022833"/>
    </source>
</evidence>
<dbReference type="Proteomes" id="UP000291343">
    <property type="component" value="Unassembled WGS sequence"/>
</dbReference>
<keyword evidence="6" id="KW-0805">Transcription regulation</keyword>
<evidence type="ECO:0000256" key="8">
    <source>
        <dbReference type="ARBA" id="ARBA00023125"/>
    </source>
</evidence>
<evidence type="ECO:0000256" key="7">
    <source>
        <dbReference type="ARBA" id="ARBA00023054"/>
    </source>
</evidence>
<keyword evidence="5" id="KW-0862">Zinc</keyword>
<dbReference type="InterPro" id="IPR026516">
    <property type="entry name" value="THAP1/10"/>
</dbReference>
<keyword evidence="11" id="KW-0131">Cell cycle</keyword>
<dbReference type="SMART" id="SM00692">
    <property type="entry name" value="DM3"/>
    <property type="match status" value="1"/>
</dbReference>
<evidence type="ECO:0000256" key="12">
    <source>
        <dbReference type="PROSITE-ProRule" id="PRU00309"/>
    </source>
</evidence>
<evidence type="ECO:0000256" key="9">
    <source>
        <dbReference type="ARBA" id="ARBA00023163"/>
    </source>
</evidence>
<dbReference type="GO" id="GO:0043565">
    <property type="term" value="F:sequence-specific DNA binding"/>
    <property type="evidence" value="ECO:0007669"/>
    <property type="project" value="InterPro"/>
</dbReference>
<keyword evidence="9" id="KW-0804">Transcription</keyword>
<dbReference type="SMART" id="SM00980">
    <property type="entry name" value="THAP"/>
    <property type="match status" value="1"/>
</dbReference>
<keyword evidence="7" id="KW-0175">Coiled coil</keyword>
<evidence type="ECO:0000313" key="16">
    <source>
        <dbReference type="Proteomes" id="UP000291343"/>
    </source>
</evidence>
<protein>
    <recommendedName>
        <fullName evidence="14">THAP-type domain-containing protein</fullName>
    </recommendedName>
</protein>
<keyword evidence="8 12" id="KW-0238">DNA-binding</keyword>
<evidence type="ECO:0000256" key="3">
    <source>
        <dbReference type="ARBA" id="ARBA00022723"/>
    </source>
</evidence>
<evidence type="ECO:0000256" key="11">
    <source>
        <dbReference type="ARBA" id="ARBA00023306"/>
    </source>
</evidence>
<feature type="compositionally biased region" description="Basic and acidic residues" evidence="13">
    <location>
        <begin position="122"/>
        <end position="142"/>
    </location>
</feature>
<evidence type="ECO:0000256" key="13">
    <source>
        <dbReference type="SAM" id="MobiDB-lite"/>
    </source>
</evidence>
<reference evidence="15 16" key="1">
    <citation type="journal article" date="2017" name="Gigascience">
        <title>Genome sequence of the small brown planthopper, Laodelphax striatellus.</title>
        <authorList>
            <person name="Zhu J."/>
            <person name="Jiang F."/>
            <person name="Wang X."/>
            <person name="Yang P."/>
            <person name="Bao Y."/>
            <person name="Zhao W."/>
            <person name="Wang W."/>
            <person name="Lu H."/>
            <person name="Wang Q."/>
            <person name="Cui N."/>
            <person name="Li J."/>
            <person name="Chen X."/>
            <person name="Luo L."/>
            <person name="Yu J."/>
            <person name="Kang L."/>
            <person name="Cui F."/>
        </authorList>
    </citation>
    <scope>NUCLEOTIDE SEQUENCE [LARGE SCALE GENOMIC DNA]</scope>
    <source>
        <strain evidence="15">Lst14</strain>
    </source>
</reference>
<keyword evidence="10" id="KW-0539">Nucleus</keyword>
<comment type="caution">
    <text evidence="15">The sequence shown here is derived from an EMBL/GenBank/DDBJ whole genome shotgun (WGS) entry which is preliminary data.</text>
</comment>
<dbReference type="PROSITE" id="PS50950">
    <property type="entry name" value="ZF_THAP"/>
    <property type="match status" value="1"/>
</dbReference>